<dbReference type="Proteomes" id="UP000023152">
    <property type="component" value="Unassembled WGS sequence"/>
</dbReference>
<feature type="transmembrane region" description="Helical" evidence="10">
    <location>
        <begin position="48"/>
        <end position="69"/>
    </location>
</feature>
<evidence type="ECO:0000256" key="2">
    <source>
        <dbReference type="ARBA" id="ARBA00005512"/>
    </source>
</evidence>
<evidence type="ECO:0000313" key="13">
    <source>
        <dbReference type="EMBL" id="ETO09705.1"/>
    </source>
</evidence>
<evidence type="ECO:0000256" key="9">
    <source>
        <dbReference type="SAM" id="MobiDB-lite"/>
    </source>
</evidence>
<accession>X6M9L3</accession>
<feature type="compositionally biased region" description="Polar residues" evidence="9">
    <location>
        <begin position="618"/>
        <end position="629"/>
    </location>
</feature>
<feature type="domain" description="Lipase maturation factor 1/2 C-terminal" evidence="12">
    <location>
        <begin position="460"/>
        <end position="542"/>
    </location>
</feature>
<proteinExistence type="inferred from homology"/>
<feature type="transmembrane region" description="Helical" evidence="10">
    <location>
        <begin position="206"/>
        <end position="223"/>
    </location>
</feature>
<evidence type="ECO:0000256" key="7">
    <source>
        <dbReference type="ARBA" id="ARBA00023180"/>
    </source>
</evidence>
<feature type="non-terminal residue" evidence="13">
    <location>
        <position position="757"/>
    </location>
</feature>
<evidence type="ECO:0000256" key="10">
    <source>
        <dbReference type="SAM" id="Phobius"/>
    </source>
</evidence>
<feature type="domain" description="Lipase maturation factor 1/2 N-terminal" evidence="11">
    <location>
        <begin position="30"/>
        <end position="87"/>
    </location>
</feature>
<dbReference type="AlphaFoldDB" id="X6M9L3"/>
<keyword evidence="5 10" id="KW-1133">Transmembrane helix</keyword>
<evidence type="ECO:0000256" key="6">
    <source>
        <dbReference type="ARBA" id="ARBA00023136"/>
    </source>
</evidence>
<evidence type="ECO:0000256" key="5">
    <source>
        <dbReference type="ARBA" id="ARBA00022989"/>
    </source>
</evidence>
<evidence type="ECO:0000259" key="12">
    <source>
        <dbReference type="Pfam" id="PF25179"/>
    </source>
</evidence>
<keyword evidence="6 10" id="KW-0472">Membrane</keyword>
<keyword evidence="3 10" id="KW-0812">Transmembrane</keyword>
<keyword evidence="4" id="KW-0256">Endoplasmic reticulum</keyword>
<dbReference type="InterPro" id="IPR009613">
    <property type="entry name" value="LMF"/>
</dbReference>
<dbReference type="Pfam" id="PF25179">
    <property type="entry name" value="LMF1_C"/>
    <property type="match status" value="1"/>
</dbReference>
<comment type="subcellular location">
    <subcellularLocation>
        <location evidence="1">Endoplasmic reticulum membrane</location>
        <topology evidence="1">Multi-pass membrane protein</topology>
    </subcellularLocation>
</comment>
<dbReference type="Pfam" id="PF06762">
    <property type="entry name" value="LMF1"/>
    <property type="match status" value="1"/>
</dbReference>
<feature type="transmembrane region" description="Helical" evidence="10">
    <location>
        <begin position="507"/>
        <end position="527"/>
    </location>
</feature>
<protein>
    <recommendedName>
        <fullName evidence="8">Lipase maturation factor 2</fullName>
    </recommendedName>
</protein>
<gene>
    <name evidence="13" type="ORF">RFI_27671</name>
</gene>
<keyword evidence="7" id="KW-0325">Glycoprotein</keyword>
<feature type="region of interest" description="Disordered" evidence="9">
    <location>
        <begin position="611"/>
        <end position="630"/>
    </location>
</feature>
<evidence type="ECO:0000259" key="11">
    <source>
        <dbReference type="Pfam" id="PF06762"/>
    </source>
</evidence>
<evidence type="ECO:0000313" key="14">
    <source>
        <dbReference type="Proteomes" id="UP000023152"/>
    </source>
</evidence>
<sequence>MNHFSVSVTLLAETLVPLFIVIPMIPVPSWLPWPLSLPIHWLRRARLFAAYCTNGLMVLIMLTGNYNFFNLLTMVLTVSCMDNAHVQWLASVLQTPFRCCARLCGSGDNKKDRDKETESFLFVQGEQQKNGVLGVWIGDGVLLAMLVYSGVRWFGWNIVSKSVPTTTTTKNGAAWKSEQNIIIEAIAHVLSTFEIQSQTKFNTKQLDWFVSAAIAIAIVGAYLNWMLILLAEVFDVIPVLMQACFNLFFPPQQQQQQQQQQQRQRRRRRQQQEREQQNETESFDCCIRISRLYFQMTTWISISWEFVMVVVRFCVGMIVFGTSTAMLIDTLDHYTYPLSYQWNVFPASLQQHQKHIVMEYLLPLHVINNYGLFRQMTGVGGRPEIELFVSDASAVIPIDNDEDEQTTLSHHFIRHYRHSEADASKDSTGSTVSAHTPFSSPRWTRIVNKTMHSKAFARNSRAWYPVPFLFKPGDLFQASASIIPHQPRLDWQMWFAALGGHFQQVPWFISFVYRLVNAPLVNFFFIFRKNKYIHIHIYVYHFYFYFLYINIDVYICVCVCDKHEDILLLLDHRNYLFSPYYDHFHGRKTESSSKDQSLDVKQQIREQMIGEAHKQRQKQTPSSDTNSSAIPLHFYRNKPRKPTWIRAVLYHYHFTNSFVLVVVIIVIVFIVTKYDSKVDSKSSIDEELKPYQYWWREAKSDFLPVLNMADEKTIQGIESWMRRNQMTSLPIYKSDTANSFIGRFVQSLRYSYTYQIH</sequence>
<comment type="similarity">
    <text evidence="2">Belongs to the lipase maturation factor family.</text>
</comment>
<reference evidence="13 14" key="1">
    <citation type="journal article" date="2013" name="Curr. Biol.">
        <title>The Genome of the Foraminiferan Reticulomyxa filosa.</title>
        <authorList>
            <person name="Glockner G."/>
            <person name="Hulsmann N."/>
            <person name="Schleicher M."/>
            <person name="Noegel A.A."/>
            <person name="Eichinger L."/>
            <person name="Gallinger C."/>
            <person name="Pawlowski J."/>
            <person name="Sierra R."/>
            <person name="Euteneuer U."/>
            <person name="Pillet L."/>
            <person name="Moustafa A."/>
            <person name="Platzer M."/>
            <person name="Groth M."/>
            <person name="Szafranski K."/>
            <person name="Schliwa M."/>
        </authorList>
    </citation>
    <scope>NUCLEOTIDE SEQUENCE [LARGE SCALE GENOMIC DNA]</scope>
</reference>
<evidence type="ECO:0000256" key="3">
    <source>
        <dbReference type="ARBA" id="ARBA00022692"/>
    </source>
</evidence>
<dbReference type="GO" id="GO:0051604">
    <property type="term" value="P:protein maturation"/>
    <property type="evidence" value="ECO:0007669"/>
    <property type="project" value="InterPro"/>
</dbReference>
<dbReference type="InterPro" id="IPR057433">
    <property type="entry name" value="LMF1/2_C"/>
</dbReference>
<feature type="transmembrane region" description="Helical" evidence="10">
    <location>
        <begin position="306"/>
        <end position="328"/>
    </location>
</feature>
<evidence type="ECO:0000256" key="4">
    <source>
        <dbReference type="ARBA" id="ARBA00022824"/>
    </source>
</evidence>
<comment type="caution">
    <text evidence="13">The sequence shown here is derived from an EMBL/GenBank/DDBJ whole genome shotgun (WGS) entry which is preliminary data.</text>
</comment>
<dbReference type="PANTHER" id="PTHR14463">
    <property type="entry name" value="LIPASE MATURATION FACTOR"/>
    <property type="match status" value="1"/>
</dbReference>
<feature type="transmembrane region" description="Helical" evidence="10">
    <location>
        <begin position="131"/>
        <end position="151"/>
    </location>
</feature>
<dbReference type="GO" id="GO:0005789">
    <property type="term" value="C:endoplasmic reticulum membrane"/>
    <property type="evidence" value="ECO:0007669"/>
    <property type="project" value="UniProtKB-SubCell"/>
</dbReference>
<feature type="transmembrane region" description="Helical" evidence="10">
    <location>
        <begin position="648"/>
        <end position="671"/>
    </location>
</feature>
<feature type="region of interest" description="Disordered" evidence="9">
    <location>
        <begin position="258"/>
        <end position="277"/>
    </location>
</feature>
<dbReference type="InterPro" id="IPR057434">
    <property type="entry name" value="LMF1/2_N"/>
</dbReference>
<dbReference type="EMBL" id="ASPP01023941">
    <property type="protein sequence ID" value="ETO09705.1"/>
    <property type="molecule type" value="Genomic_DNA"/>
</dbReference>
<evidence type="ECO:0000256" key="8">
    <source>
        <dbReference type="ARBA" id="ARBA00040643"/>
    </source>
</evidence>
<feature type="transmembrane region" description="Helical" evidence="10">
    <location>
        <begin position="6"/>
        <end position="27"/>
    </location>
</feature>
<dbReference type="PANTHER" id="PTHR14463:SF5">
    <property type="entry name" value="LIPASE MATURATION FACTOR 2"/>
    <property type="match status" value="1"/>
</dbReference>
<keyword evidence="14" id="KW-1185">Reference proteome</keyword>
<dbReference type="OrthoDB" id="5988002at2759"/>
<organism evidence="13 14">
    <name type="scientific">Reticulomyxa filosa</name>
    <dbReference type="NCBI Taxonomy" id="46433"/>
    <lineage>
        <taxon>Eukaryota</taxon>
        <taxon>Sar</taxon>
        <taxon>Rhizaria</taxon>
        <taxon>Retaria</taxon>
        <taxon>Foraminifera</taxon>
        <taxon>Monothalamids</taxon>
        <taxon>Reticulomyxidae</taxon>
        <taxon>Reticulomyxa</taxon>
    </lineage>
</organism>
<name>X6M9L3_RETFI</name>
<evidence type="ECO:0000256" key="1">
    <source>
        <dbReference type="ARBA" id="ARBA00004477"/>
    </source>
</evidence>